<evidence type="ECO:0000256" key="1">
    <source>
        <dbReference type="ARBA" id="ARBA00022723"/>
    </source>
</evidence>
<sequence length="54" mass="6218">SFSRSWDIVIRRWTQTGEEAFECGEHGKSFSHRSNLLWHQGMHTGKNPIGECGE</sequence>
<feature type="non-terminal residue" evidence="6">
    <location>
        <position position="1"/>
    </location>
</feature>
<name>A0A851P091_9GALL</name>
<dbReference type="InterPro" id="IPR013087">
    <property type="entry name" value="Znf_C2H2_type"/>
</dbReference>
<dbReference type="Gene3D" id="3.30.160.60">
    <property type="entry name" value="Classic Zinc Finger"/>
    <property type="match status" value="1"/>
</dbReference>
<protein>
    <submittedName>
        <fullName evidence="6">ZN544 protein</fullName>
    </submittedName>
</protein>
<feature type="non-terminal residue" evidence="6">
    <location>
        <position position="54"/>
    </location>
</feature>
<dbReference type="AlphaFoldDB" id="A0A851P091"/>
<dbReference type="PROSITE" id="PS50157">
    <property type="entry name" value="ZINC_FINGER_C2H2_2"/>
    <property type="match status" value="1"/>
</dbReference>
<keyword evidence="1" id="KW-0479">Metal-binding</keyword>
<evidence type="ECO:0000256" key="3">
    <source>
        <dbReference type="ARBA" id="ARBA00022833"/>
    </source>
</evidence>
<comment type="caution">
    <text evidence="6">The sequence shown here is derived from an EMBL/GenBank/DDBJ whole genome shotgun (WGS) entry which is preliminary data.</text>
</comment>
<dbReference type="GO" id="GO:0008270">
    <property type="term" value="F:zinc ion binding"/>
    <property type="evidence" value="ECO:0007669"/>
    <property type="project" value="UniProtKB-KW"/>
</dbReference>
<evidence type="ECO:0000256" key="4">
    <source>
        <dbReference type="PROSITE-ProRule" id="PRU00042"/>
    </source>
</evidence>
<feature type="domain" description="C2H2-type" evidence="5">
    <location>
        <begin position="21"/>
        <end position="48"/>
    </location>
</feature>
<evidence type="ECO:0000259" key="5">
    <source>
        <dbReference type="PROSITE" id="PS50157"/>
    </source>
</evidence>
<accession>A0A851P091</accession>
<dbReference type="EMBL" id="WBMW01004946">
    <property type="protein sequence ID" value="NXC48383.1"/>
    <property type="molecule type" value="Genomic_DNA"/>
</dbReference>
<keyword evidence="2 4" id="KW-0863">Zinc-finger</keyword>
<gene>
    <name evidence="6" type="primary">Znf544_0</name>
    <name evidence="6" type="ORF">PENPIL_R10528</name>
</gene>
<evidence type="ECO:0000313" key="7">
    <source>
        <dbReference type="Proteomes" id="UP000613066"/>
    </source>
</evidence>
<keyword evidence="7" id="KW-1185">Reference proteome</keyword>
<reference evidence="6" key="1">
    <citation type="submission" date="2019-09" db="EMBL/GenBank/DDBJ databases">
        <title>Bird 10,000 Genomes (B10K) Project - Family phase.</title>
        <authorList>
            <person name="Zhang G."/>
        </authorList>
    </citation>
    <scope>NUCLEOTIDE SEQUENCE</scope>
    <source>
        <strain evidence="6">B10K-DU-001-08</strain>
        <tissue evidence="6">Muscle</tissue>
    </source>
</reference>
<evidence type="ECO:0000256" key="2">
    <source>
        <dbReference type="ARBA" id="ARBA00022771"/>
    </source>
</evidence>
<dbReference type="Proteomes" id="UP000613066">
    <property type="component" value="Unassembled WGS sequence"/>
</dbReference>
<dbReference type="FunFam" id="3.30.160.60:FF:002343">
    <property type="entry name" value="Zinc finger protein 33A"/>
    <property type="match status" value="1"/>
</dbReference>
<dbReference type="OrthoDB" id="3437960at2759"/>
<dbReference type="InterPro" id="IPR036236">
    <property type="entry name" value="Znf_C2H2_sf"/>
</dbReference>
<proteinExistence type="predicted"/>
<keyword evidence="3" id="KW-0862">Zinc</keyword>
<organism evidence="6 7">
    <name type="scientific">Penelope pileata</name>
    <dbReference type="NCBI Taxonomy" id="1118817"/>
    <lineage>
        <taxon>Eukaryota</taxon>
        <taxon>Metazoa</taxon>
        <taxon>Chordata</taxon>
        <taxon>Craniata</taxon>
        <taxon>Vertebrata</taxon>
        <taxon>Euteleostomi</taxon>
        <taxon>Archelosauria</taxon>
        <taxon>Archosauria</taxon>
        <taxon>Dinosauria</taxon>
        <taxon>Saurischia</taxon>
        <taxon>Theropoda</taxon>
        <taxon>Coelurosauria</taxon>
        <taxon>Aves</taxon>
        <taxon>Neognathae</taxon>
        <taxon>Galloanserae</taxon>
        <taxon>Galliformes</taxon>
        <taxon>Cracidae</taxon>
        <taxon>Penelope</taxon>
    </lineage>
</organism>
<dbReference type="SUPFAM" id="SSF57667">
    <property type="entry name" value="beta-beta-alpha zinc fingers"/>
    <property type="match status" value="1"/>
</dbReference>
<evidence type="ECO:0000313" key="6">
    <source>
        <dbReference type="EMBL" id="NXC48383.1"/>
    </source>
</evidence>